<dbReference type="EMBL" id="JARJLG010000319">
    <property type="protein sequence ID" value="KAJ7717377.1"/>
    <property type="molecule type" value="Genomic_DNA"/>
</dbReference>
<proteinExistence type="predicted"/>
<evidence type="ECO:0000313" key="2">
    <source>
        <dbReference type="Proteomes" id="UP001215280"/>
    </source>
</evidence>
<gene>
    <name evidence="1" type="ORF">DFH07DRAFT_701228</name>
</gene>
<feature type="non-terminal residue" evidence="1">
    <location>
        <position position="1"/>
    </location>
</feature>
<sequence>GTSLVSGIQDISAFLPILGTEKCERHVGEALDVGFLYAAATPLSMFGCLGIVKAGAAILCASVSPRVAQMSVDAGFNLEGFLSLLEEQHIKISQVTLKFDYCSW</sequence>
<reference evidence="1" key="1">
    <citation type="submission" date="2023-03" db="EMBL/GenBank/DDBJ databases">
        <title>Massive genome expansion in bonnet fungi (Mycena s.s.) driven by repeated elements and novel gene families across ecological guilds.</title>
        <authorList>
            <consortium name="Lawrence Berkeley National Laboratory"/>
            <person name="Harder C.B."/>
            <person name="Miyauchi S."/>
            <person name="Viragh M."/>
            <person name="Kuo A."/>
            <person name="Thoen E."/>
            <person name="Andreopoulos B."/>
            <person name="Lu D."/>
            <person name="Skrede I."/>
            <person name="Drula E."/>
            <person name="Henrissat B."/>
            <person name="Morin E."/>
            <person name="Kohler A."/>
            <person name="Barry K."/>
            <person name="LaButti K."/>
            <person name="Morin E."/>
            <person name="Salamov A."/>
            <person name="Lipzen A."/>
            <person name="Mereny Z."/>
            <person name="Hegedus B."/>
            <person name="Baldrian P."/>
            <person name="Stursova M."/>
            <person name="Weitz H."/>
            <person name="Taylor A."/>
            <person name="Grigoriev I.V."/>
            <person name="Nagy L.G."/>
            <person name="Martin F."/>
            <person name="Kauserud H."/>
        </authorList>
    </citation>
    <scope>NUCLEOTIDE SEQUENCE</scope>
    <source>
        <strain evidence="1">CBHHK188m</strain>
    </source>
</reference>
<organism evidence="1 2">
    <name type="scientific">Mycena maculata</name>
    <dbReference type="NCBI Taxonomy" id="230809"/>
    <lineage>
        <taxon>Eukaryota</taxon>
        <taxon>Fungi</taxon>
        <taxon>Dikarya</taxon>
        <taxon>Basidiomycota</taxon>
        <taxon>Agaricomycotina</taxon>
        <taxon>Agaricomycetes</taxon>
        <taxon>Agaricomycetidae</taxon>
        <taxon>Agaricales</taxon>
        <taxon>Marasmiineae</taxon>
        <taxon>Mycenaceae</taxon>
        <taxon>Mycena</taxon>
    </lineage>
</organism>
<name>A0AAD7MH85_9AGAR</name>
<feature type="non-terminal residue" evidence="1">
    <location>
        <position position="104"/>
    </location>
</feature>
<protein>
    <submittedName>
        <fullName evidence="1">Uncharacterized protein</fullName>
    </submittedName>
</protein>
<accession>A0AAD7MH85</accession>
<keyword evidence="2" id="KW-1185">Reference proteome</keyword>
<evidence type="ECO:0000313" key="1">
    <source>
        <dbReference type="EMBL" id="KAJ7717377.1"/>
    </source>
</evidence>
<dbReference type="Proteomes" id="UP001215280">
    <property type="component" value="Unassembled WGS sequence"/>
</dbReference>
<dbReference type="AlphaFoldDB" id="A0AAD7MH85"/>
<comment type="caution">
    <text evidence="1">The sequence shown here is derived from an EMBL/GenBank/DDBJ whole genome shotgun (WGS) entry which is preliminary data.</text>
</comment>